<organism evidence="3 4">
    <name type="scientific">Limobrevibacterium gyesilva</name>
    <dbReference type="NCBI Taxonomy" id="2991712"/>
    <lineage>
        <taxon>Bacteria</taxon>
        <taxon>Pseudomonadati</taxon>
        <taxon>Pseudomonadota</taxon>
        <taxon>Alphaproteobacteria</taxon>
        <taxon>Acetobacterales</taxon>
        <taxon>Acetobacteraceae</taxon>
        <taxon>Limobrevibacterium</taxon>
    </lineage>
</organism>
<evidence type="ECO:0000259" key="2">
    <source>
        <dbReference type="Pfam" id="PF02470"/>
    </source>
</evidence>
<feature type="transmembrane region" description="Helical" evidence="1">
    <location>
        <begin position="6"/>
        <end position="28"/>
    </location>
</feature>
<gene>
    <name evidence="3" type="ORF">OL599_00450</name>
</gene>
<dbReference type="PANTHER" id="PTHR36698">
    <property type="entry name" value="BLL5892 PROTEIN"/>
    <property type="match status" value="1"/>
</dbReference>
<name>A0AA41YMK1_9PROT</name>
<sequence>MTSKATYLRVGLLLVAGIVAAIWLVLFLGRNRVSQGARYETYFTESVQGLEVGAPVKFRGVTLGQVNEIGLVSAAYMRDKSADPQDPTSRLVFVRFVIDPRRIGRVPDQESAIRYGLRARLASQGITGLAYVELDFVDPVRFPVATVPWEPRDTYMPSMPSTITQVQNAAQTLLARIQGVDIERLAAALQTALDDVHGQLTTGDAHAALAEAARLMKTARKGLESADLPGLAADLRATSGAVRGAVDPKATQNLLAATTQAADRLAVAAGRLPALITALEATVRRADAGTADIQADLLPVLRDARAAAANLRETSETLRRYPAAVLLGGPPPRTDGGR</sequence>
<reference evidence="3" key="1">
    <citation type="submission" date="2022-09" db="EMBL/GenBank/DDBJ databases">
        <title>Rhodovastum sp. nov. RN2-1 isolated from soil in Seongnam, South Korea.</title>
        <authorList>
            <person name="Le N.T."/>
        </authorList>
    </citation>
    <scope>NUCLEOTIDE SEQUENCE</scope>
    <source>
        <strain evidence="3">RN2-1</strain>
    </source>
</reference>
<reference evidence="3" key="2">
    <citation type="submission" date="2022-10" db="EMBL/GenBank/DDBJ databases">
        <authorList>
            <person name="Trinh H.N."/>
        </authorList>
    </citation>
    <scope>NUCLEOTIDE SEQUENCE</scope>
    <source>
        <strain evidence="3">RN2-1</strain>
    </source>
</reference>
<proteinExistence type="predicted"/>
<evidence type="ECO:0000313" key="4">
    <source>
        <dbReference type="Proteomes" id="UP001165679"/>
    </source>
</evidence>
<dbReference type="InterPro" id="IPR003399">
    <property type="entry name" value="Mce/MlaD"/>
</dbReference>
<evidence type="ECO:0000256" key="1">
    <source>
        <dbReference type="SAM" id="Phobius"/>
    </source>
</evidence>
<dbReference type="Pfam" id="PF02470">
    <property type="entry name" value="MlaD"/>
    <property type="match status" value="1"/>
</dbReference>
<dbReference type="Proteomes" id="UP001165679">
    <property type="component" value="Unassembled WGS sequence"/>
</dbReference>
<keyword evidence="1" id="KW-0472">Membrane</keyword>
<dbReference type="EMBL" id="JAPDNT010000001">
    <property type="protein sequence ID" value="MCW3473035.1"/>
    <property type="molecule type" value="Genomic_DNA"/>
</dbReference>
<accession>A0AA41YMK1</accession>
<dbReference type="AlphaFoldDB" id="A0AA41YMK1"/>
<dbReference type="RefSeq" id="WP_264711617.1">
    <property type="nucleotide sequence ID" value="NZ_JAPDNT010000001.1"/>
</dbReference>
<dbReference type="PANTHER" id="PTHR36698:SF3">
    <property type="entry name" value="ABC-TYPE TRANSPORT AUXILIARY LIPOPROTEIN COMPONENT DOMAIN-CONTAINING PROTEIN"/>
    <property type="match status" value="1"/>
</dbReference>
<comment type="caution">
    <text evidence="3">The sequence shown here is derived from an EMBL/GenBank/DDBJ whole genome shotgun (WGS) entry which is preliminary data.</text>
</comment>
<feature type="domain" description="Mce/MlaD" evidence="2">
    <location>
        <begin position="37"/>
        <end position="136"/>
    </location>
</feature>
<protein>
    <submittedName>
        <fullName evidence="3">MlaD family protein</fullName>
    </submittedName>
</protein>
<keyword evidence="4" id="KW-1185">Reference proteome</keyword>
<keyword evidence="1" id="KW-0812">Transmembrane</keyword>
<evidence type="ECO:0000313" key="3">
    <source>
        <dbReference type="EMBL" id="MCW3473035.1"/>
    </source>
</evidence>
<keyword evidence="1" id="KW-1133">Transmembrane helix</keyword>